<evidence type="ECO:0000313" key="3">
    <source>
        <dbReference type="Proteomes" id="UP000239477"/>
    </source>
</evidence>
<organism evidence="2 3">
    <name type="scientific">Achromobacter spanius</name>
    <dbReference type="NCBI Taxonomy" id="217203"/>
    <lineage>
        <taxon>Bacteria</taxon>
        <taxon>Pseudomonadati</taxon>
        <taxon>Pseudomonadota</taxon>
        <taxon>Betaproteobacteria</taxon>
        <taxon>Burkholderiales</taxon>
        <taxon>Alcaligenaceae</taxon>
        <taxon>Achromobacter</taxon>
    </lineage>
</organism>
<evidence type="ECO:0000256" key="1">
    <source>
        <dbReference type="SAM" id="Coils"/>
    </source>
</evidence>
<sequence>MSKESFESQRELCGRLQERLAAERARLAQWQSIEADYQRKYTETLRPLEEKLNQLRYKLVLCFDHAYKEMGLSKAEREFVSELVTEFSEELLVLATKSELPAGCDTARLKTLYKKHRGSDYDANLAELTESAGQELADALDLDVADLNSMSPMQLLQIIQDQYEDEDAEELLEYARVVKIPAVTNPVAWQALQEAERARQAQSAQDPALRAEVQAAADIPDDRLQETNAVLTAQLDDVLSQLQFAEEGFKLRYELDPFATFEPDAVMGELDDDLKDLQEYIQELEHEIMQFSDESLLKAWLKAMRREVAAMERREDRS</sequence>
<name>A0A2S0I8R8_9BURK</name>
<gene>
    <name evidence="2" type="ORF">CLM73_15450</name>
</gene>
<protein>
    <submittedName>
        <fullName evidence="2">Molecular chaperone DnaJ</fullName>
    </submittedName>
</protein>
<dbReference type="EMBL" id="CP023270">
    <property type="protein sequence ID" value="AVJ28393.1"/>
    <property type="molecule type" value="Genomic_DNA"/>
</dbReference>
<keyword evidence="3" id="KW-1185">Reference proteome</keyword>
<keyword evidence="1" id="KW-0175">Coiled coil</keyword>
<dbReference type="RefSeq" id="WP_105239186.1">
    <property type="nucleotide sequence ID" value="NZ_CP023270.1"/>
</dbReference>
<dbReference type="Proteomes" id="UP000239477">
    <property type="component" value="Chromosome"/>
</dbReference>
<dbReference type="AlphaFoldDB" id="A0A2S0I8R8"/>
<accession>A0A2S0I8R8</accession>
<reference evidence="2 3" key="1">
    <citation type="submission" date="2017-09" db="EMBL/GenBank/DDBJ databases">
        <title>Genomic, metabolic, and phenotypic characteristics of bacterial isolates from the natural microbiome of the model nematode Caenorhabditis elegans.</title>
        <authorList>
            <person name="Zimmermann J."/>
            <person name="Obeng N."/>
            <person name="Yang W."/>
            <person name="Obeng O."/>
            <person name="Kissoyan K."/>
            <person name="Pees B."/>
            <person name="Dirksen P."/>
            <person name="Hoppner M."/>
            <person name="Franke A."/>
            <person name="Rosenstiel P."/>
            <person name="Leippe M."/>
            <person name="Dierking K."/>
            <person name="Kaleta C."/>
            <person name="Schulenburg H."/>
        </authorList>
    </citation>
    <scope>NUCLEOTIDE SEQUENCE [LARGE SCALE GENOMIC DNA]</scope>
    <source>
        <strain evidence="2 3">MYb73</strain>
    </source>
</reference>
<proteinExistence type="predicted"/>
<dbReference type="OrthoDB" id="114754at2"/>
<evidence type="ECO:0000313" key="2">
    <source>
        <dbReference type="EMBL" id="AVJ28393.1"/>
    </source>
</evidence>
<feature type="coiled-coil region" evidence="1">
    <location>
        <begin position="267"/>
        <end position="294"/>
    </location>
</feature>